<dbReference type="Pfam" id="PF00300">
    <property type="entry name" value="His_Phos_1"/>
    <property type="match status" value="1"/>
</dbReference>
<evidence type="ECO:0000313" key="3">
    <source>
        <dbReference type="EMBL" id="ABY34429.1"/>
    </source>
</evidence>
<dbReference type="PROSITE" id="PS00175">
    <property type="entry name" value="PG_MUTASE"/>
    <property type="match status" value="1"/>
</dbReference>
<dbReference type="Proteomes" id="UP000002008">
    <property type="component" value="Chromosome"/>
</dbReference>
<gene>
    <name evidence="3" type="ordered locus">Caur_1199</name>
</gene>
<reference evidence="4" key="1">
    <citation type="journal article" date="2011" name="BMC Genomics">
        <title>Complete genome sequence of the filamentous anoxygenic phototrophic bacterium Chloroflexus aurantiacus.</title>
        <authorList>
            <person name="Tang K.H."/>
            <person name="Barry K."/>
            <person name="Chertkov O."/>
            <person name="Dalin E."/>
            <person name="Han C.S."/>
            <person name="Hauser L.J."/>
            <person name="Honchak B.M."/>
            <person name="Karbach L.E."/>
            <person name="Land M.L."/>
            <person name="Lapidus A."/>
            <person name="Larimer F.W."/>
            <person name="Mikhailova N."/>
            <person name="Pitluck S."/>
            <person name="Pierson B.K."/>
            <person name="Blankenship R.E."/>
        </authorList>
    </citation>
    <scope>NUCLEOTIDE SEQUENCE [LARGE SCALE GENOMIC DNA]</scope>
    <source>
        <strain evidence="4">ATCC 29366 / DSM 635 / J-10-fl</strain>
    </source>
</reference>
<keyword evidence="4" id="KW-1185">Reference proteome</keyword>
<dbReference type="EMBL" id="CP000909">
    <property type="protein sequence ID" value="ABY34429.1"/>
    <property type="molecule type" value="Genomic_DNA"/>
</dbReference>
<proteinExistence type="predicted"/>
<dbReference type="HOGENOM" id="CLU_033323_8_4_0"/>
<dbReference type="GO" id="GO:0005737">
    <property type="term" value="C:cytoplasm"/>
    <property type="evidence" value="ECO:0000318"/>
    <property type="project" value="GO_Central"/>
</dbReference>
<evidence type="ECO:0000256" key="1">
    <source>
        <dbReference type="PIRSR" id="PIRSR613078-1"/>
    </source>
</evidence>
<dbReference type="RefSeq" id="WP_012257085.1">
    <property type="nucleotide sequence ID" value="NC_010175.1"/>
</dbReference>
<dbReference type="InterPro" id="IPR013078">
    <property type="entry name" value="His_Pase_superF_clade-1"/>
</dbReference>
<dbReference type="Gene3D" id="3.40.50.1240">
    <property type="entry name" value="Phosphoglycerate mutase-like"/>
    <property type="match status" value="1"/>
</dbReference>
<dbReference type="PIRSF" id="PIRSF000709">
    <property type="entry name" value="6PFK_2-Ptase"/>
    <property type="match status" value="1"/>
</dbReference>
<dbReference type="GO" id="GO:0016791">
    <property type="term" value="F:phosphatase activity"/>
    <property type="evidence" value="ECO:0000318"/>
    <property type="project" value="GO_Central"/>
</dbReference>
<feature type="binding site" evidence="2">
    <location>
        <begin position="14"/>
        <end position="21"/>
    </location>
    <ligand>
        <name>substrate</name>
    </ligand>
</feature>
<feature type="active site" description="Tele-phosphohistidine intermediate" evidence="1">
    <location>
        <position position="15"/>
    </location>
</feature>
<organism evidence="3 4">
    <name type="scientific">Chloroflexus aurantiacus (strain ATCC 29366 / DSM 635 / J-10-fl)</name>
    <dbReference type="NCBI Taxonomy" id="324602"/>
    <lineage>
        <taxon>Bacteria</taxon>
        <taxon>Bacillati</taxon>
        <taxon>Chloroflexota</taxon>
        <taxon>Chloroflexia</taxon>
        <taxon>Chloroflexales</taxon>
        <taxon>Chloroflexineae</taxon>
        <taxon>Chloroflexaceae</taxon>
        <taxon>Chloroflexus</taxon>
    </lineage>
</organism>
<sequence>MTARSRHTSIWLVRHGQTEANRHRRYLGRGDSPLTDYGRRQHAALARRLRALPFTRVIVSPTERTRALAAAILDGRSPIPVLEDPRWREIDHGRWEGLTYREVMQRFPAEAQARWAAGIDGRPAEGESLADVANRLAPAWDEVLTQYPGERILIVTHATPIQLVICWCCGQPIAEHWRWRVDLGSITALDTYGTTIIVRTVNAVPRLVGAGESV</sequence>
<dbReference type="InterPro" id="IPR029033">
    <property type="entry name" value="His_PPase_superfam"/>
</dbReference>
<protein>
    <submittedName>
        <fullName evidence="3">Phosphoglycerate mutase</fullName>
    </submittedName>
</protein>
<feature type="binding site" evidence="2">
    <location>
        <position position="64"/>
    </location>
    <ligand>
        <name>substrate</name>
    </ligand>
</feature>
<dbReference type="CDD" id="cd07067">
    <property type="entry name" value="HP_PGM_like"/>
    <property type="match status" value="1"/>
</dbReference>
<feature type="active site" description="Proton donor/acceptor" evidence="1">
    <location>
        <position position="89"/>
    </location>
</feature>
<dbReference type="SUPFAM" id="SSF53254">
    <property type="entry name" value="Phosphoglycerate mutase-like"/>
    <property type="match status" value="1"/>
</dbReference>
<dbReference type="PANTHER" id="PTHR48100">
    <property type="entry name" value="BROAD-SPECIFICITY PHOSPHATASE YOR283W-RELATED"/>
    <property type="match status" value="1"/>
</dbReference>
<dbReference type="InterPro" id="IPR001345">
    <property type="entry name" value="PG/BPGM_mutase_AS"/>
</dbReference>
<dbReference type="InterPro" id="IPR050275">
    <property type="entry name" value="PGM_Phosphatase"/>
</dbReference>
<accession>A9WJX8</accession>
<evidence type="ECO:0000256" key="2">
    <source>
        <dbReference type="PIRSR" id="PIRSR613078-2"/>
    </source>
</evidence>
<dbReference type="KEGG" id="cau:Caur_1199"/>
<dbReference type="EnsemblBacteria" id="ABY34429">
    <property type="protein sequence ID" value="ABY34429"/>
    <property type="gene ID" value="Caur_1199"/>
</dbReference>
<dbReference type="PATRIC" id="fig|324602.8.peg.1374"/>
<dbReference type="eggNOG" id="COG0406">
    <property type="taxonomic scope" value="Bacteria"/>
</dbReference>
<dbReference type="AlphaFoldDB" id="A9WJX8"/>
<name>A9WJX8_CHLAA</name>
<dbReference type="SMART" id="SM00855">
    <property type="entry name" value="PGAM"/>
    <property type="match status" value="1"/>
</dbReference>
<dbReference type="InParanoid" id="A9WJX8"/>
<evidence type="ECO:0000313" key="4">
    <source>
        <dbReference type="Proteomes" id="UP000002008"/>
    </source>
</evidence>
<dbReference type="STRING" id="324602.Caur_1199"/>
<dbReference type="PANTHER" id="PTHR48100:SF62">
    <property type="entry name" value="GLUCOSYL-3-PHOSPHOGLYCERATE PHOSPHATASE"/>
    <property type="match status" value="1"/>
</dbReference>